<gene>
    <name evidence="3" type="ORF">PEVE_00034393</name>
</gene>
<evidence type="ECO:0000313" key="3">
    <source>
        <dbReference type="EMBL" id="CAH3016977.1"/>
    </source>
</evidence>
<evidence type="ECO:0000313" key="4">
    <source>
        <dbReference type="Proteomes" id="UP001159427"/>
    </source>
</evidence>
<dbReference type="Proteomes" id="UP001159427">
    <property type="component" value="Unassembled WGS sequence"/>
</dbReference>
<organism evidence="3 4">
    <name type="scientific">Porites evermanni</name>
    <dbReference type="NCBI Taxonomy" id="104178"/>
    <lineage>
        <taxon>Eukaryota</taxon>
        <taxon>Metazoa</taxon>
        <taxon>Cnidaria</taxon>
        <taxon>Anthozoa</taxon>
        <taxon>Hexacorallia</taxon>
        <taxon>Scleractinia</taxon>
        <taxon>Fungiina</taxon>
        <taxon>Poritidae</taxon>
        <taxon>Porites</taxon>
    </lineage>
</organism>
<sequence length="696" mass="78065">MAQNTKQELDKAIAGMNKGIDKKEEMRLMMAPYANWDTFLTPAPLSIALLGQLILISSDADFSLQDKKESIKFEFLKYPDSFRACLVQVSNRGWDAFNKAHTSMDQIRLNSSNVDKHVKTAVKFLIAGSAEDVQSMVPDALKNIERIADESLELATSVEKEFVAVMKLIAELLEACTRAKGQHEEDLKAAKIAHEVAEEHMKAVQAEKEQAESRRNEMEKQMKEANEEFKDSIKSMPGAWDIIGKACADTMISATRIVGTIPSMMLGKLGLNTRSSQESQVNEPTRDSNRPQHSEGALAIYKIVPEVYGLVETLVALAHGGEVMKGDKRAKHGVLRSMKALESIKKNRLEEVNESRMKTKVLNLCKDAIDLSQTLSKKPQLQYSQEDIEEIHLQADMLLEEADTLLGVSHSVLGTNALPNTSPNLAKQPVYNSDGGLVQQALDSYRFRTETAKEMLKDSRRAYEASCDEVAKKTREVTNLLVEMKELDLKEIDMEKIRKTLVKGIQALGELREQWGKLVRFFQMLSNLVKCCLSTSLKTFVQTSRNRLDQGDSGMSATMRDVIFEQAFQANQIAYVVNSISSVYVEVSNEHLMERITCLGKLIALDPASNSHEIMRKRHELNQGCEEAQEAIRRITLNKKKEITEAFDKRIGRIESEVEALLPPISEKRAEEIKEKVKSNIAISKADIEAEVDDLT</sequence>
<evidence type="ECO:0000256" key="2">
    <source>
        <dbReference type="SAM" id="MobiDB-lite"/>
    </source>
</evidence>
<dbReference type="EMBL" id="CALNXI010000052">
    <property type="protein sequence ID" value="CAH3016977.1"/>
    <property type="molecule type" value="Genomic_DNA"/>
</dbReference>
<feature type="compositionally biased region" description="Basic and acidic residues" evidence="2">
    <location>
        <begin position="284"/>
        <end position="293"/>
    </location>
</feature>
<feature type="coiled-coil region" evidence="1">
    <location>
        <begin position="187"/>
        <end position="235"/>
    </location>
</feature>
<dbReference type="PANTHER" id="PTHR33488:SF2">
    <property type="entry name" value="EARLY ENDOSOME ANTIGEN 1-LIKE"/>
    <property type="match status" value="1"/>
</dbReference>
<protein>
    <submittedName>
        <fullName evidence="3">Uncharacterized protein</fullName>
    </submittedName>
</protein>
<evidence type="ECO:0000256" key="1">
    <source>
        <dbReference type="SAM" id="Coils"/>
    </source>
</evidence>
<accession>A0ABN8LLZ3</accession>
<feature type="compositionally biased region" description="Polar residues" evidence="2">
    <location>
        <begin position="273"/>
        <end position="283"/>
    </location>
</feature>
<proteinExistence type="predicted"/>
<comment type="caution">
    <text evidence="3">The sequence shown here is derived from an EMBL/GenBank/DDBJ whole genome shotgun (WGS) entry which is preliminary data.</text>
</comment>
<feature type="region of interest" description="Disordered" evidence="2">
    <location>
        <begin position="273"/>
        <end position="293"/>
    </location>
</feature>
<dbReference type="PANTHER" id="PTHR33488">
    <property type="entry name" value="ZGC:162509"/>
    <property type="match status" value="1"/>
</dbReference>
<reference evidence="3 4" key="1">
    <citation type="submission" date="2022-05" db="EMBL/GenBank/DDBJ databases">
        <authorList>
            <consortium name="Genoscope - CEA"/>
            <person name="William W."/>
        </authorList>
    </citation>
    <scope>NUCLEOTIDE SEQUENCE [LARGE SCALE GENOMIC DNA]</scope>
</reference>
<keyword evidence="1" id="KW-0175">Coiled coil</keyword>
<keyword evidence="4" id="KW-1185">Reference proteome</keyword>
<name>A0ABN8LLZ3_9CNID</name>